<evidence type="ECO:0000313" key="2">
    <source>
        <dbReference type="Proteomes" id="UP001497700"/>
    </source>
</evidence>
<organism evidence="1 2">
    <name type="scientific">Hypoxylon rubiginosum</name>
    <dbReference type="NCBI Taxonomy" id="110542"/>
    <lineage>
        <taxon>Eukaryota</taxon>
        <taxon>Fungi</taxon>
        <taxon>Dikarya</taxon>
        <taxon>Ascomycota</taxon>
        <taxon>Pezizomycotina</taxon>
        <taxon>Sordariomycetes</taxon>
        <taxon>Xylariomycetidae</taxon>
        <taxon>Xylariales</taxon>
        <taxon>Hypoxylaceae</taxon>
        <taxon>Hypoxylon</taxon>
    </lineage>
</organism>
<name>A0ACB9YQM2_9PEZI</name>
<evidence type="ECO:0000313" key="1">
    <source>
        <dbReference type="EMBL" id="KAI4861696.1"/>
    </source>
</evidence>
<proteinExistence type="predicted"/>
<gene>
    <name evidence="1" type="ORF">F4820DRAFT_464462</name>
</gene>
<protein>
    <submittedName>
        <fullName evidence="1">Uncharacterized protein</fullName>
    </submittedName>
</protein>
<comment type="caution">
    <text evidence="1">The sequence shown here is derived from an EMBL/GenBank/DDBJ whole genome shotgun (WGS) entry which is preliminary data.</text>
</comment>
<sequence length="614" mass="66231">MVSRHDSELPDDDSVQEEMESKSGKYQQYPPPQALPDYVNRALPPRPSSNSSTSSIYYSPGESTQGPTKPMVQLPVYQDGDEHLSPTHEGIRGEAGLATVQPFQPAVRATPPQSQEHTEIAAPQPRYPASKVLEVKNYVVSPVSASLLGNNSNNQQHDEVSPVSPGGSERSLHSRISESSRPSSPLSAAPAHGNPPSSASLLHRTPTNKSDRRRAVYKGYRTTQQHSSEEGDTASARSPRYQVHQINDRYSDPGSPISGAVIHPPTSFPSDPSLRSSRQLNEAKLQEEQEQQHQLPLTTSNDDHPSQSYQSIGGIPETSSPTGGARLATVPSAGSSGSQKVTFAGPQRSDSGFAARPRARTNSSRGGRGAATATATAKKKKPPPPLKLSERAIVDSYVKTPFPDLGGGGEGGEKREKEKEKERKEKEEEKPRSRFSHGRESISEDAGRGGSGGRGVWLGKGKDREKDREKDNESKEGDRNSAKKRNRVSSLPGFGLGIGRLLRSGSMNGGSSSKSEKEKGVGSEAEAQEQGQAQSPAAPAPSEVRAGYVETRRWPRPSRTPSVSKVKNMLSKAKQIGLNHGLGLAGMMSSEEAKKERRRAEMKRQIRVGEPRPV</sequence>
<dbReference type="Proteomes" id="UP001497700">
    <property type="component" value="Unassembled WGS sequence"/>
</dbReference>
<accession>A0ACB9YQM2</accession>
<reference evidence="1 2" key="1">
    <citation type="journal article" date="2022" name="New Phytol.">
        <title>Ecological generalism drives hyperdiversity of secondary metabolite gene clusters in xylarialean endophytes.</title>
        <authorList>
            <person name="Franco M.E.E."/>
            <person name="Wisecaver J.H."/>
            <person name="Arnold A.E."/>
            <person name="Ju Y.M."/>
            <person name="Slot J.C."/>
            <person name="Ahrendt S."/>
            <person name="Moore L.P."/>
            <person name="Eastman K.E."/>
            <person name="Scott K."/>
            <person name="Konkel Z."/>
            <person name="Mondo S.J."/>
            <person name="Kuo A."/>
            <person name="Hayes R.D."/>
            <person name="Haridas S."/>
            <person name="Andreopoulos B."/>
            <person name="Riley R."/>
            <person name="LaButti K."/>
            <person name="Pangilinan J."/>
            <person name="Lipzen A."/>
            <person name="Amirebrahimi M."/>
            <person name="Yan J."/>
            <person name="Adam C."/>
            <person name="Keymanesh K."/>
            <person name="Ng V."/>
            <person name="Louie K."/>
            <person name="Northen T."/>
            <person name="Drula E."/>
            <person name="Henrissat B."/>
            <person name="Hsieh H.M."/>
            <person name="Youens-Clark K."/>
            <person name="Lutzoni F."/>
            <person name="Miadlikowska J."/>
            <person name="Eastwood D.C."/>
            <person name="Hamelin R.C."/>
            <person name="Grigoriev I.V."/>
            <person name="U'Ren J.M."/>
        </authorList>
    </citation>
    <scope>NUCLEOTIDE SEQUENCE [LARGE SCALE GENOMIC DNA]</scope>
    <source>
        <strain evidence="1 2">CBS 119005</strain>
    </source>
</reference>
<keyword evidence="2" id="KW-1185">Reference proteome</keyword>
<dbReference type="EMBL" id="MU393544">
    <property type="protein sequence ID" value="KAI4861696.1"/>
    <property type="molecule type" value="Genomic_DNA"/>
</dbReference>